<evidence type="ECO:0000256" key="16">
    <source>
        <dbReference type="RuleBase" id="RU004468"/>
    </source>
</evidence>
<keyword evidence="10 16" id="KW-0326">Glycosidase</keyword>
<gene>
    <name evidence="17" type="ORF">Bca52824_020376</name>
</gene>
<dbReference type="GO" id="GO:0005773">
    <property type="term" value="C:vacuole"/>
    <property type="evidence" value="ECO:0007669"/>
    <property type="project" value="UniProtKB-SubCell"/>
</dbReference>
<comment type="catalytic activity">
    <reaction evidence="1">
        <text>Hydrolysis of terminal, non-reducing beta-D-glucosyl residues with release of beta-D-glucose.</text>
        <dbReference type="EC" id="3.2.1.21"/>
    </reaction>
</comment>
<dbReference type="SUPFAM" id="SSF51445">
    <property type="entry name" value="(Trans)glycosidases"/>
    <property type="match status" value="1"/>
</dbReference>
<evidence type="ECO:0000313" key="18">
    <source>
        <dbReference type="Proteomes" id="UP000886595"/>
    </source>
</evidence>
<evidence type="ECO:0000313" key="17">
    <source>
        <dbReference type="EMBL" id="KAG2317254.1"/>
    </source>
</evidence>
<evidence type="ECO:0000256" key="10">
    <source>
        <dbReference type="ARBA" id="ARBA00023295"/>
    </source>
</evidence>
<evidence type="ECO:0000256" key="6">
    <source>
        <dbReference type="ARBA" id="ARBA00012250"/>
    </source>
</evidence>
<dbReference type="Gene3D" id="3.20.20.80">
    <property type="entry name" value="Glycosidases"/>
    <property type="match status" value="1"/>
</dbReference>
<evidence type="ECO:0000256" key="3">
    <source>
        <dbReference type="ARBA" id="ARBA00004116"/>
    </source>
</evidence>
<dbReference type="Pfam" id="PF00232">
    <property type="entry name" value="Glyco_hydro_1"/>
    <property type="match status" value="2"/>
</dbReference>
<evidence type="ECO:0000256" key="7">
    <source>
        <dbReference type="ARBA" id="ARBA00012744"/>
    </source>
</evidence>
<accession>A0A8X7VTL1</accession>
<keyword evidence="9 16" id="KW-0378">Hydrolase</keyword>
<keyword evidence="8" id="KW-0926">Vacuole</keyword>
<dbReference type="PANTHER" id="PTHR10353:SF213">
    <property type="entry name" value="BETA-GLUCOSIDASE 45-RELATED"/>
    <property type="match status" value="1"/>
</dbReference>
<dbReference type="EMBL" id="JAAMPC010000004">
    <property type="protein sequence ID" value="KAG2317254.1"/>
    <property type="molecule type" value="Genomic_DNA"/>
</dbReference>
<comment type="caution">
    <text evidence="17">The sequence shown here is derived from an EMBL/GenBank/DDBJ whole genome shotgun (WGS) entry which is preliminary data.</text>
</comment>
<proteinExistence type="inferred from homology"/>
<keyword evidence="18" id="KW-1185">Reference proteome</keyword>
<dbReference type="PANTHER" id="PTHR10353">
    <property type="entry name" value="GLYCOSYL HYDROLASE"/>
    <property type="match status" value="1"/>
</dbReference>
<evidence type="ECO:0000256" key="14">
    <source>
        <dbReference type="PROSITE-ProRule" id="PRU10055"/>
    </source>
</evidence>
<sequence length="659" mass="75391">MVAWLMISFRMSTERSFLVYATLFYDVGSDTGNINRSKLRYGIYYDSYEARSSHVTNPILSSRNINPFTKPVKVLRRTTTLCSKSSCLHQNSSDDSSPFPSDFLFGTSSSAYQYEGAYLTDGKGLNNWDVFSHENPGEILDGGNGDIAVDQYNRFMEDIQSMKYLGVNSYRFSISWSRVLPRITPFVTLNHFDYPQELENQFKSWLSPEMQREFGYLADTCFKHFGDRVKHWVTINEPNQQIILGYLKGIFPPNRCSMPFRNCSQGNSETEPFIAAHNTILAHAKAVQIYQSKYKKEQKGSIGIVVQTSWFEPISDSIADKNAAQRAQSFYSNWILDPIVYGKYPEEMVNLLGSALPQFSRNEMKNLKRYKSDFLGINHYTSYFIQDCLISACNSGDGASRSEGFARKLIQKGNISIGEVTDVSWLNIDPKGFQKMLNYLTERYPNIPIFITENGLGELQKPETTVKELLNDTKRVHYISGYLDALRAAMSAGANVKGYFAWSLLDNFEWLYGYKLRFGLFHVDYATLKRTPKQSAYWYKKFIEHHVGHPSARLVGKRTSGLLCSRSLVPTFSGLLKLELRLTFPDGLLFLMLTRSQDILIGSRKAWEYLGLVRSLVVFEAWGRIRSIAPGLFLRFTTILAQGAARSFSFCFRWLRTVH</sequence>
<comment type="similarity">
    <text evidence="4 15">Belongs to the glycosyl hydrolase 1 family.</text>
</comment>
<dbReference type="OrthoDB" id="65569at2759"/>
<dbReference type="InterPro" id="IPR001360">
    <property type="entry name" value="Glyco_hydro_1"/>
</dbReference>
<evidence type="ECO:0000256" key="12">
    <source>
        <dbReference type="ARBA" id="ARBA00032797"/>
    </source>
</evidence>
<evidence type="ECO:0000256" key="5">
    <source>
        <dbReference type="ARBA" id="ARBA00011738"/>
    </source>
</evidence>
<dbReference type="EC" id="3.2.1.147" evidence="6"/>
<evidence type="ECO:0000256" key="2">
    <source>
        <dbReference type="ARBA" id="ARBA00003014"/>
    </source>
</evidence>
<dbReference type="InterPro" id="IPR017853">
    <property type="entry name" value="GH"/>
</dbReference>
<comment type="catalytic activity">
    <reaction evidence="13">
        <text>a thioglucoside + H2O = a sugar + a thiol.</text>
        <dbReference type="EC" id="3.2.1.147"/>
    </reaction>
</comment>
<dbReference type="PROSITE" id="PS00653">
    <property type="entry name" value="GLYCOSYL_HYDROL_F1_2"/>
    <property type="match status" value="1"/>
</dbReference>
<comment type="function">
    <text evidence="2">Degradation of glucosinolates (glucose residue linked by a thioglucoside bound to an amino acid derivative) to glucose, sulfate and any of the products: thiocyanates, isothiocyanates, nitriles, epithionitriles or oxazolidine-2-thiones.</text>
</comment>
<dbReference type="AlphaFoldDB" id="A0A8X7VTL1"/>
<dbReference type="InterPro" id="IPR033132">
    <property type="entry name" value="GH_1_N_CS"/>
</dbReference>
<feature type="active site" description="Nucleophile" evidence="14">
    <location>
        <position position="453"/>
    </location>
</feature>
<evidence type="ECO:0000256" key="11">
    <source>
        <dbReference type="ARBA" id="ARBA00032643"/>
    </source>
</evidence>
<evidence type="ECO:0000256" key="8">
    <source>
        <dbReference type="ARBA" id="ARBA00022554"/>
    </source>
</evidence>
<dbReference type="InterPro" id="IPR018120">
    <property type="entry name" value="Glyco_hydro_1_AS"/>
</dbReference>
<evidence type="ECO:0000256" key="1">
    <source>
        <dbReference type="ARBA" id="ARBA00000448"/>
    </source>
</evidence>
<dbReference type="PRINTS" id="PR00131">
    <property type="entry name" value="GLHYDRLASE1"/>
</dbReference>
<dbReference type="GO" id="GO:0019137">
    <property type="term" value="F:thioglucosidase activity"/>
    <property type="evidence" value="ECO:0007669"/>
    <property type="project" value="UniProtKB-EC"/>
</dbReference>
<dbReference type="EC" id="3.2.1.21" evidence="7"/>
<name>A0A8X7VTL1_BRACI</name>
<organism evidence="17 18">
    <name type="scientific">Brassica carinata</name>
    <name type="common">Ethiopian mustard</name>
    <name type="synonym">Abyssinian cabbage</name>
    <dbReference type="NCBI Taxonomy" id="52824"/>
    <lineage>
        <taxon>Eukaryota</taxon>
        <taxon>Viridiplantae</taxon>
        <taxon>Streptophyta</taxon>
        <taxon>Embryophyta</taxon>
        <taxon>Tracheophyta</taxon>
        <taxon>Spermatophyta</taxon>
        <taxon>Magnoliopsida</taxon>
        <taxon>eudicotyledons</taxon>
        <taxon>Gunneridae</taxon>
        <taxon>Pentapetalae</taxon>
        <taxon>rosids</taxon>
        <taxon>malvids</taxon>
        <taxon>Brassicales</taxon>
        <taxon>Brassicaceae</taxon>
        <taxon>Brassiceae</taxon>
        <taxon>Brassica</taxon>
    </lineage>
</organism>
<dbReference type="GO" id="GO:0005975">
    <property type="term" value="P:carbohydrate metabolic process"/>
    <property type="evidence" value="ECO:0007669"/>
    <property type="project" value="InterPro"/>
</dbReference>
<reference evidence="17 18" key="1">
    <citation type="submission" date="2020-02" db="EMBL/GenBank/DDBJ databases">
        <authorList>
            <person name="Ma Q."/>
            <person name="Huang Y."/>
            <person name="Song X."/>
            <person name="Pei D."/>
        </authorList>
    </citation>
    <scope>NUCLEOTIDE SEQUENCE [LARGE SCALE GENOMIC DNA]</scope>
    <source>
        <strain evidence="17">Sxm20200214</strain>
        <tissue evidence="17">Leaf</tissue>
    </source>
</reference>
<dbReference type="PROSITE" id="PS00572">
    <property type="entry name" value="GLYCOSYL_HYDROL_F1_1"/>
    <property type="match status" value="1"/>
</dbReference>
<protein>
    <recommendedName>
        <fullName evidence="11">Sinigrinase</fullName>
        <ecNumber evidence="6">3.2.1.147</ecNumber>
        <ecNumber evidence="7">3.2.1.21</ecNumber>
    </recommendedName>
    <alternativeName>
        <fullName evidence="12">Thioglucosidase</fullName>
    </alternativeName>
</protein>
<evidence type="ECO:0000256" key="13">
    <source>
        <dbReference type="ARBA" id="ARBA00034026"/>
    </source>
</evidence>
<comment type="subcellular location">
    <subcellularLocation>
        <location evidence="3">Vacuole</location>
    </subcellularLocation>
</comment>
<evidence type="ECO:0000256" key="15">
    <source>
        <dbReference type="RuleBase" id="RU003690"/>
    </source>
</evidence>
<dbReference type="GO" id="GO:0047782">
    <property type="term" value="F:coniferin beta-glucosidase activity"/>
    <property type="evidence" value="ECO:0007669"/>
    <property type="project" value="UniProtKB-ARBA"/>
</dbReference>
<dbReference type="FunFam" id="3.20.20.80:FF:000020">
    <property type="entry name" value="Beta-glucosidase 12"/>
    <property type="match status" value="1"/>
</dbReference>
<evidence type="ECO:0000256" key="9">
    <source>
        <dbReference type="ARBA" id="ARBA00022801"/>
    </source>
</evidence>
<evidence type="ECO:0000256" key="4">
    <source>
        <dbReference type="ARBA" id="ARBA00010838"/>
    </source>
</evidence>
<comment type="subunit">
    <text evidence="5">Homodimer.</text>
</comment>
<dbReference type="Proteomes" id="UP000886595">
    <property type="component" value="Unassembled WGS sequence"/>
</dbReference>